<reference evidence="1 2" key="1">
    <citation type="submission" date="2014-07" db="EMBL/GenBank/DDBJ databases">
        <title>Genome Sequence of Rhodococcus opacus Strain R7, a Biodegrader of Mono- and Polycyclic Aromatic Hydrocarbons.</title>
        <authorList>
            <person name="Di Gennaro P."/>
            <person name="Zampolli J."/>
            <person name="Presti I."/>
            <person name="Cappelletti M."/>
            <person name="D'Ursi P."/>
            <person name="Orro A."/>
            <person name="Mezzelani A."/>
            <person name="Milanesi L."/>
        </authorList>
    </citation>
    <scope>NUCLEOTIDE SEQUENCE [LARGE SCALE GENOMIC DNA]</scope>
    <source>
        <strain evidence="1 2">R7</strain>
        <plasmid evidence="1">pPDG3</plasmid>
    </source>
</reference>
<evidence type="ECO:0000313" key="1">
    <source>
        <dbReference type="EMBL" id="AII11310.1"/>
    </source>
</evidence>
<geneLocation type="plasmid" evidence="1 2">
    <name>pPDG3</name>
</geneLocation>
<dbReference type="AlphaFoldDB" id="A0A076EZD1"/>
<organism evidence="1 2">
    <name type="scientific">Rhodococcus opacus</name>
    <name type="common">Nocardia opaca</name>
    <dbReference type="NCBI Taxonomy" id="37919"/>
    <lineage>
        <taxon>Bacteria</taxon>
        <taxon>Bacillati</taxon>
        <taxon>Actinomycetota</taxon>
        <taxon>Actinomycetes</taxon>
        <taxon>Mycobacteriales</taxon>
        <taxon>Nocardiaceae</taxon>
        <taxon>Rhodococcus</taxon>
    </lineage>
</organism>
<protein>
    <submittedName>
        <fullName evidence="1">Uncharacterized protein</fullName>
    </submittedName>
</protein>
<dbReference type="EMBL" id="CP008950">
    <property type="protein sequence ID" value="AII11310.1"/>
    <property type="molecule type" value="Genomic_DNA"/>
</dbReference>
<keyword evidence="1" id="KW-0614">Plasmid</keyword>
<accession>A0A076EZD1</accession>
<proteinExistence type="predicted"/>
<gene>
    <name evidence="1" type="ORF">EP51_45655</name>
</gene>
<evidence type="ECO:0000313" key="2">
    <source>
        <dbReference type="Proteomes" id="UP000028488"/>
    </source>
</evidence>
<name>A0A076EZD1_RHOOP</name>
<sequence>MAPNGRTDSPPSLKRAGAQVPRICQAAKVMEFDGLARSPAGAGVNALPQLADILLDQHVCAL</sequence>
<dbReference type="Proteomes" id="UP000028488">
    <property type="component" value="Plasmid pPDG3"/>
</dbReference>